<organism evidence="1 2">
    <name type="scientific">Sanguibacter gelidistatuariae</name>
    <dbReference type="NCBI Taxonomy" id="1814289"/>
    <lineage>
        <taxon>Bacteria</taxon>
        <taxon>Bacillati</taxon>
        <taxon>Actinomycetota</taxon>
        <taxon>Actinomycetes</taxon>
        <taxon>Micrococcales</taxon>
        <taxon>Sanguibacteraceae</taxon>
        <taxon>Sanguibacter</taxon>
    </lineage>
</organism>
<dbReference type="InterPro" id="IPR025191">
    <property type="entry name" value="DUF4125"/>
</dbReference>
<dbReference type="STRING" id="1814289.SAMN05216410_0175"/>
<sequence length="210" mass="23642">MSTQRENRLVVAREIVAREWAQFQRVNNEGGRADCQGDWPTFHQMRISQFLTWPLPLLDSYAGDLEGADATGRNLLTEKYARMMASTEPVRYAREIAPRLPVLDVARVARQEAIITVQVGWALAFRERYPRLGQAMRVLRTPEDTLTDTSFETYLRGELGTYSHRTLGLYEELVEVTSSAGENLTGQTITWTVVLGGFADLDEAEAAQDG</sequence>
<gene>
    <name evidence="1" type="ORF">SAMN05216410_0175</name>
</gene>
<name>A0A1G6XLS7_9MICO</name>
<proteinExistence type="predicted"/>
<keyword evidence="2" id="KW-1185">Reference proteome</keyword>
<dbReference type="Pfam" id="PF13526">
    <property type="entry name" value="DUF4125"/>
    <property type="match status" value="1"/>
</dbReference>
<accession>A0A1G6XLS7</accession>
<evidence type="ECO:0000313" key="1">
    <source>
        <dbReference type="EMBL" id="SDD79100.1"/>
    </source>
</evidence>
<protein>
    <recommendedName>
        <fullName evidence="3">DUF4125 domain-containing protein</fullName>
    </recommendedName>
</protein>
<dbReference type="AlphaFoldDB" id="A0A1G6XLS7"/>
<dbReference type="RefSeq" id="WP_093186664.1">
    <property type="nucleotide sequence ID" value="NZ_FMYH01000011.1"/>
</dbReference>
<dbReference type="Proteomes" id="UP000199039">
    <property type="component" value="Unassembled WGS sequence"/>
</dbReference>
<dbReference type="EMBL" id="FMYH01000011">
    <property type="protein sequence ID" value="SDD79100.1"/>
    <property type="molecule type" value="Genomic_DNA"/>
</dbReference>
<dbReference type="OrthoDB" id="5387164at2"/>
<evidence type="ECO:0008006" key="3">
    <source>
        <dbReference type="Google" id="ProtNLM"/>
    </source>
</evidence>
<reference evidence="1 2" key="1">
    <citation type="submission" date="2016-09" db="EMBL/GenBank/DDBJ databases">
        <authorList>
            <person name="Capua I."/>
            <person name="De Benedictis P."/>
            <person name="Joannis T."/>
            <person name="Lombin L.H."/>
            <person name="Cattoli G."/>
        </authorList>
    </citation>
    <scope>NUCLEOTIDE SEQUENCE [LARGE SCALE GENOMIC DNA]</scope>
    <source>
        <strain evidence="1 2">ISLP-3</strain>
    </source>
</reference>
<evidence type="ECO:0000313" key="2">
    <source>
        <dbReference type="Proteomes" id="UP000199039"/>
    </source>
</evidence>